<evidence type="ECO:0008006" key="5">
    <source>
        <dbReference type="Google" id="ProtNLM"/>
    </source>
</evidence>
<evidence type="ECO:0000313" key="3">
    <source>
        <dbReference type="EMBL" id="KKZ63945.1"/>
    </source>
</evidence>
<dbReference type="EMBL" id="LCZI01000889">
    <property type="protein sequence ID" value="KKZ63945.1"/>
    <property type="molecule type" value="Genomic_DNA"/>
</dbReference>
<dbReference type="VEuPathDB" id="FungiDB:EMCG_01756"/>
<name>A0A0G2I1D8_9EURO</name>
<dbReference type="OrthoDB" id="5584028at2759"/>
<comment type="caution">
    <text evidence="3">The sequence shown here is derived from an EMBL/GenBank/DDBJ whole genome shotgun (WGS) entry which is preliminary data.</text>
</comment>
<evidence type="ECO:0000256" key="2">
    <source>
        <dbReference type="SAM" id="Phobius"/>
    </source>
</evidence>
<reference evidence="4" key="1">
    <citation type="journal article" date="2015" name="PLoS Genet.">
        <title>The dynamic genome and transcriptome of the human fungal pathogen Blastomyces and close relative Emmonsia.</title>
        <authorList>
            <person name="Munoz J.F."/>
            <person name="Gauthier G.M."/>
            <person name="Desjardins C.A."/>
            <person name="Gallo J.E."/>
            <person name="Holder J."/>
            <person name="Sullivan T.D."/>
            <person name="Marty A.J."/>
            <person name="Carmen J.C."/>
            <person name="Chen Z."/>
            <person name="Ding L."/>
            <person name="Gujja S."/>
            <person name="Magrini V."/>
            <person name="Misas E."/>
            <person name="Mitreva M."/>
            <person name="Priest M."/>
            <person name="Saif S."/>
            <person name="Whiston E.A."/>
            <person name="Young S."/>
            <person name="Zeng Q."/>
            <person name="Goldman W.E."/>
            <person name="Mardis E.R."/>
            <person name="Taylor J.W."/>
            <person name="McEwen J.G."/>
            <person name="Clay O.K."/>
            <person name="Klein B.S."/>
            <person name="Cuomo C.A."/>
        </authorList>
    </citation>
    <scope>NUCLEOTIDE SEQUENCE [LARGE SCALE GENOMIC DNA]</scope>
    <source>
        <strain evidence="4">UAMH 3008</strain>
    </source>
</reference>
<evidence type="ECO:0000256" key="1">
    <source>
        <dbReference type="SAM" id="MobiDB-lite"/>
    </source>
</evidence>
<feature type="compositionally biased region" description="Polar residues" evidence="1">
    <location>
        <begin position="15"/>
        <end position="25"/>
    </location>
</feature>
<dbReference type="PANTHER" id="PTHR37852">
    <property type="entry name" value="YALI0B21208P"/>
    <property type="match status" value="1"/>
</dbReference>
<proteinExistence type="predicted"/>
<dbReference type="AlphaFoldDB" id="A0A0G2I1D8"/>
<keyword evidence="2" id="KW-0472">Membrane</keyword>
<keyword evidence="2" id="KW-1133">Transmembrane helix</keyword>
<protein>
    <recommendedName>
        <fullName evidence="5">Mitochondrial import inner membrane translocase subunit TIM22</fullName>
    </recommendedName>
</protein>
<feature type="transmembrane region" description="Helical" evidence="2">
    <location>
        <begin position="36"/>
        <end position="56"/>
    </location>
</feature>
<organism evidence="3 4">
    <name type="scientific">[Emmonsia] crescens</name>
    <dbReference type="NCBI Taxonomy" id="73230"/>
    <lineage>
        <taxon>Eukaryota</taxon>
        <taxon>Fungi</taxon>
        <taxon>Dikarya</taxon>
        <taxon>Ascomycota</taxon>
        <taxon>Pezizomycotina</taxon>
        <taxon>Eurotiomycetes</taxon>
        <taxon>Eurotiomycetidae</taxon>
        <taxon>Onygenales</taxon>
        <taxon>Ajellomycetaceae</taxon>
        <taxon>Emergomyces</taxon>
    </lineage>
</organism>
<evidence type="ECO:0000313" key="4">
    <source>
        <dbReference type="Proteomes" id="UP000034164"/>
    </source>
</evidence>
<keyword evidence="2" id="KW-0812">Transmembrane</keyword>
<feature type="region of interest" description="Disordered" evidence="1">
    <location>
        <begin position="1"/>
        <end position="26"/>
    </location>
</feature>
<accession>A0A0G2I1D8</accession>
<dbReference type="Proteomes" id="UP000034164">
    <property type="component" value="Unassembled WGS sequence"/>
</dbReference>
<sequence length="205" mass="22336">MGPKQDSLPPMGGDQTLNTMFGHTNPSPPRLGIDPIIRLPITMGAAFAAGIVLGAGHGSTRAAFRYRAENAHRLPTTTMGWYHYHRSKNYKSLVGGVKDGMKMGVKLGTGAFTFCLFEEIVDHARHGRQDFLSTVTAGLTFSGVYSLLARHDVYTAARTAKLGLKLSLVYGLAQDALATMKGNRPDYIDFVYRKFRPENEGVDAA</sequence>
<gene>
    <name evidence="3" type="ORF">EMCG_01756</name>
</gene>
<dbReference type="PANTHER" id="PTHR37852:SF1">
    <property type="entry name" value="HIG1 DOMAIN-CONTAINING PROTEIN"/>
    <property type="match status" value="1"/>
</dbReference>